<proteinExistence type="predicted"/>
<feature type="domain" description="USP" evidence="3">
    <location>
        <begin position="114"/>
        <end position="509"/>
    </location>
</feature>
<evidence type="ECO:0000256" key="1">
    <source>
        <dbReference type="SAM" id="Coils"/>
    </source>
</evidence>
<reference evidence="4" key="1">
    <citation type="submission" date="2023-07" db="EMBL/GenBank/DDBJ databases">
        <authorList>
            <consortium name="AG Swart"/>
            <person name="Singh M."/>
            <person name="Singh A."/>
            <person name="Seah K."/>
            <person name="Emmerich C."/>
        </authorList>
    </citation>
    <scope>NUCLEOTIDE SEQUENCE</scope>
    <source>
        <strain evidence="4">DP1</strain>
    </source>
</reference>
<feature type="region of interest" description="Disordered" evidence="2">
    <location>
        <begin position="175"/>
        <end position="197"/>
    </location>
</feature>
<dbReference type="InterPro" id="IPR038765">
    <property type="entry name" value="Papain-like_cys_pep_sf"/>
</dbReference>
<gene>
    <name evidence="4" type="ORF">ECRASSUSDP1_LOCUS16153</name>
</gene>
<dbReference type="Gene3D" id="3.90.70.10">
    <property type="entry name" value="Cysteine proteinases"/>
    <property type="match status" value="1"/>
</dbReference>
<organism evidence="4 5">
    <name type="scientific">Euplotes crassus</name>
    <dbReference type="NCBI Taxonomy" id="5936"/>
    <lineage>
        <taxon>Eukaryota</taxon>
        <taxon>Sar</taxon>
        <taxon>Alveolata</taxon>
        <taxon>Ciliophora</taxon>
        <taxon>Intramacronucleata</taxon>
        <taxon>Spirotrichea</taxon>
        <taxon>Hypotrichia</taxon>
        <taxon>Euplotida</taxon>
        <taxon>Euplotidae</taxon>
        <taxon>Moneuplotes</taxon>
    </lineage>
</organism>
<evidence type="ECO:0000259" key="3">
    <source>
        <dbReference type="PROSITE" id="PS50235"/>
    </source>
</evidence>
<name>A0AAD2CYT9_EUPCR</name>
<evidence type="ECO:0000313" key="4">
    <source>
        <dbReference type="EMBL" id="CAI2374796.1"/>
    </source>
</evidence>
<dbReference type="GO" id="GO:0005634">
    <property type="term" value="C:nucleus"/>
    <property type="evidence" value="ECO:0007669"/>
    <property type="project" value="TreeGrafter"/>
</dbReference>
<sequence>MADKRQEDLKNISEITELSGEVVSDSYDAHNQNVEATVNALLELNMNTTSREVKKSSSIQVKYQQAKRTEKSAAEQENQDPLWDQCLSLWYTDEESTKNSPLQEKSENRQGMPCGLINFRNDCYFNSLIQALFHIPEFTEIIMKALPQLINSVNNDGDYKALLISLCQRNAEDKEAQSQNALPASETTTSKTAGGDNAIEDAKKEGQQDDIFKFKFRLLESMQSLFSKMIKFPMHSQSTKEVRNVVCEASGIPINRRDDQMDLAEFYYNILDQLLDSFNPLENILVSNEDNKGQTDDSCGNSEMVNQKSTPVLDIRADKRSDKNLSAPFAKPDNKTITEINQSLAAAKRRLQSLFYGKCEYSISYTHKNKPCNKKVSEKFASISLLPKYGDLYSAWDATFDEVITNSSSSRTNEQVIAQKKYVITKLPKVLVFTINRADIDEDGDQYKNNCRFDFDDVIYPGRYLRKNTKKIKKITQAIEDYSENVKCLKILISKLRGENIKVDYNYHY</sequence>
<evidence type="ECO:0000256" key="2">
    <source>
        <dbReference type="SAM" id="MobiDB-lite"/>
    </source>
</evidence>
<keyword evidence="5" id="KW-1185">Reference proteome</keyword>
<dbReference type="GO" id="GO:0005829">
    <property type="term" value="C:cytosol"/>
    <property type="evidence" value="ECO:0007669"/>
    <property type="project" value="TreeGrafter"/>
</dbReference>
<dbReference type="EMBL" id="CAMPGE010016220">
    <property type="protein sequence ID" value="CAI2374796.1"/>
    <property type="molecule type" value="Genomic_DNA"/>
</dbReference>
<dbReference type="InterPro" id="IPR050164">
    <property type="entry name" value="Peptidase_C19"/>
</dbReference>
<protein>
    <recommendedName>
        <fullName evidence="3">USP domain-containing protein</fullName>
    </recommendedName>
</protein>
<feature type="coiled-coil region" evidence="1">
    <location>
        <begin position="465"/>
        <end position="499"/>
    </location>
</feature>
<evidence type="ECO:0000313" key="5">
    <source>
        <dbReference type="Proteomes" id="UP001295684"/>
    </source>
</evidence>
<dbReference type="GO" id="GO:0004843">
    <property type="term" value="F:cysteine-type deubiquitinase activity"/>
    <property type="evidence" value="ECO:0007669"/>
    <property type="project" value="InterPro"/>
</dbReference>
<dbReference type="InterPro" id="IPR028889">
    <property type="entry name" value="USP"/>
</dbReference>
<comment type="caution">
    <text evidence="4">The sequence shown here is derived from an EMBL/GenBank/DDBJ whole genome shotgun (WGS) entry which is preliminary data.</text>
</comment>
<dbReference type="InterPro" id="IPR001394">
    <property type="entry name" value="Peptidase_C19_UCH"/>
</dbReference>
<dbReference type="CDD" id="cd02257">
    <property type="entry name" value="Peptidase_C19"/>
    <property type="match status" value="1"/>
</dbReference>
<dbReference type="PROSITE" id="PS50235">
    <property type="entry name" value="USP_3"/>
    <property type="match status" value="1"/>
</dbReference>
<dbReference type="PANTHER" id="PTHR24006:SF944">
    <property type="entry name" value="UBIQUITIN CARBOXYL-TERMINAL HYDROLASE"/>
    <property type="match status" value="1"/>
</dbReference>
<dbReference type="Pfam" id="PF00443">
    <property type="entry name" value="UCH"/>
    <property type="match status" value="1"/>
</dbReference>
<keyword evidence="1" id="KW-0175">Coiled coil</keyword>
<dbReference type="Proteomes" id="UP001295684">
    <property type="component" value="Unassembled WGS sequence"/>
</dbReference>
<dbReference type="PANTHER" id="PTHR24006">
    <property type="entry name" value="UBIQUITIN CARBOXYL-TERMINAL HYDROLASE"/>
    <property type="match status" value="1"/>
</dbReference>
<accession>A0AAD2CYT9</accession>
<dbReference type="GO" id="GO:0016579">
    <property type="term" value="P:protein deubiquitination"/>
    <property type="evidence" value="ECO:0007669"/>
    <property type="project" value="InterPro"/>
</dbReference>
<feature type="compositionally biased region" description="Polar residues" evidence="2">
    <location>
        <begin position="177"/>
        <end position="192"/>
    </location>
</feature>
<dbReference type="SUPFAM" id="SSF54001">
    <property type="entry name" value="Cysteine proteinases"/>
    <property type="match status" value="1"/>
</dbReference>
<dbReference type="AlphaFoldDB" id="A0AAD2CYT9"/>